<evidence type="ECO:0000256" key="1">
    <source>
        <dbReference type="SAM" id="SignalP"/>
    </source>
</evidence>
<keyword evidence="3" id="KW-1185">Reference proteome</keyword>
<sequence length="540" mass="56297">MKLFQFLGLAAVLVHVNALAPTDEPRDCDPPQSGYLPNHNIAPSLLANYTKKWTMKYNVNEQFYATPLVYTPKGSTQELVITVSIQNIVRVIDGLTGALVMSRALDAPYLSSDSNCNDGKTVGITGTPIIDTDSEILYFFTKGYFNGLAGPQGVSNGSYKMWALNLPSLTIIPQFPVLIQGPASNDPSRYFIGGEILQRPGLAMIGNSIIAGFGGHCDSMNYTGILLSVSKTPGAGVVDMMAMEAAPGLPADLNLLAGKGGKAGIWQSGMGIAADTTKNRVFFVTGNGDGPGANNGPNGPPASGKIPVSTLEQAIVNIGVDPVTGLFTQQDYFSPINYQKLNAGDKDMSSSGLTLLDPVTFSGGGVNRVAVAGSKAGVVYVVDADNLGGFKMGPGNTDAVLQEMTFTGAHFYSGIGSYPLEGGFIYLCTTGGHLQAWKLTPDAQGRPNFAFAAQTSITLGCRGTPTITSQNGAPGTAIVWMHDSTHGLVAFNAVPSGTTLTQITIPGSGGLGKFHRPAFGNNHVYVTSSNKIIAIGGAAQ</sequence>
<feature type="chain" id="PRO_5012340591" description="Glyoxal oxidase" evidence="1">
    <location>
        <begin position="19"/>
        <end position="540"/>
    </location>
</feature>
<dbReference type="SUPFAM" id="SSF50998">
    <property type="entry name" value="Quinoprotein alcohol dehydrogenase-like"/>
    <property type="match status" value="1"/>
</dbReference>
<organism evidence="2 3">
    <name type="scientific">Phialocephala subalpina</name>
    <dbReference type="NCBI Taxonomy" id="576137"/>
    <lineage>
        <taxon>Eukaryota</taxon>
        <taxon>Fungi</taxon>
        <taxon>Dikarya</taxon>
        <taxon>Ascomycota</taxon>
        <taxon>Pezizomycotina</taxon>
        <taxon>Leotiomycetes</taxon>
        <taxon>Helotiales</taxon>
        <taxon>Mollisiaceae</taxon>
        <taxon>Phialocephala</taxon>
        <taxon>Phialocephala fortinii species complex</taxon>
    </lineage>
</organism>
<evidence type="ECO:0000313" key="3">
    <source>
        <dbReference type="Proteomes" id="UP000184330"/>
    </source>
</evidence>
<feature type="signal peptide" evidence="1">
    <location>
        <begin position="1"/>
        <end position="18"/>
    </location>
</feature>
<dbReference type="Proteomes" id="UP000184330">
    <property type="component" value="Unassembled WGS sequence"/>
</dbReference>
<dbReference type="OrthoDB" id="5985073at2759"/>
<reference evidence="2 3" key="1">
    <citation type="submission" date="2016-03" db="EMBL/GenBank/DDBJ databases">
        <authorList>
            <person name="Ploux O."/>
        </authorList>
    </citation>
    <scope>NUCLEOTIDE SEQUENCE [LARGE SCALE GENOMIC DNA]</scope>
    <source>
        <strain evidence="2 3">UAMH 11012</strain>
    </source>
</reference>
<dbReference type="EMBL" id="FJOG01000016">
    <property type="protein sequence ID" value="CZR60561.1"/>
    <property type="molecule type" value="Genomic_DNA"/>
</dbReference>
<proteinExistence type="predicted"/>
<gene>
    <name evidence="2" type="ORF">PAC_10457</name>
</gene>
<accession>A0A1L7X6B7</accession>
<protein>
    <recommendedName>
        <fullName evidence="4">Glyoxal oxidase</fullName>
    </recommendedName>
</protein>
<evidence type="ECO:0008006" key="4">
    <source>
        <dbReference type="Google" id="ProtNLM"/>
    </source>
</evidence>
<keyword evidence="1" id="KW-0732">Signal</keyword>
<dbReference type="AlphaFoldDB" id="A0A1L7X6B7"/>
<name>A0A1L7X6B7_9HELO</name>
<dbReference type="STRING" id="576137.A0A1L7X6B7"/>
<evidence type="ECO:0000313" key="2">
    <source>
        <dbReference type="EMBL" id="CZR60561.1"/>
    </source>
</evidence>
<dbReference type="InterPro" id="IPR011047">
    <property type="entry name" value="Quinoprotein_ADH-like_sf"/>
</dbReference>